<sequence length="305" mass="34675">MSAGCNSVIRVPYVMSLLFSLIRAQQMSVSDVIVPKNGSKLEKVPNDYGYDASNYITGENNVVRQSFQFFVHPPSPPEPHQYPRSSQQLAYSYNPTCGDKGKYYAYSVSEEDVTIPGSTRSIYLPVSHEIMPVLLVRLHEGAATGVAAVHGAGIRAEARVNRTRIIHTVCGNWVWSKSGYYPFQFPVVDDASVRVLYYVRRYTGPREDPVRLENVREILFDVNNTVLVDDHDVEVYVGVVADWRRRVIDVEVDQFVANRNNYEQALSESLTGTFDGLQDLNYLTNYDYSYTEDYLGYYTDYGDIF</sequence>
<feature type="chain" id="PRO_5007370756" evidence="1">
    <location>
        <begin position="25"/>
        <end position="305"/>
    </location>
</feature>
<accession>A0A061QWG9</accession>
<dbReference type="AlphaFoldDB" id="A0A061QWG9"/>
<proteinExistence type="predicted"/>
<keyword evidence="1" id="KW-0732">Signal</keyword>
<gene>
    <name evidence="2" type="ORF">TSPGSL018_17024</name>
    <name evidence="3" type="ORF">TSPGSL018_4049</name>
</gene>
<evidence type="ECO:0000256" key="1">
    <source>
        <dbReference type="SAM" id="SignalP"/>
    </source>
</evidence>
<organism evidence="2">
    <name type="scientific">Tetraselmis sp. GSL018</name>
    <dbReference type="NCBI Taxonomy" id="582737"/>
    <lineage>
        <taxon>Eukaryota</taxon>
        <taxon>Viridiplantae</taxon>
        <taxon>Chlorophyta</taxon>
        <taxon>core chlorophytes</taxon>
        <taxon>Chlorodendrophyceae</taxon>
        <taxon>Chlorodendrales</taxon>
        <taxon>Chlorodendraceae</taxon>
        <taxon>Tetraselmis</taxon>
    </lineage>
</organism>
<dbReference type="EMBL" id="GBEZ01021760">
    <property type="protein sequence ID" value="JAC65022.1"/>
    <property type="molecule type" value="Transcribed_RNA"/>
</dbReference>
<feature type="signal peptide" evidence="1">
    <location>
        <begin position="1"/>
        <end position="24"/>
    </location>
</feature>
<reference evidence="2" key="1">
    <citation type="submission" date="2014-05" db="EMBL/GenBank/DDBJ databases">
        <title>The transcriptome of the halophilic microalga Tetraselmis sp. GSL018 isolated from the Great Salt Lake, Utah.</title>
        <authorList>
            <person name="Jinkerson R.E."/>
            <person name="D'Adamo S."/>
            <person name="Posewitz M.C."/>
        </authorList>
    </citation>
    <scope>NUCLEOTIDE SEQUENCE</scope>
    <source>
        <strain evidence="2">GSL018</strain>
    </source>
</reference>
<evidence type="ECO:0000313" key="3">
    <source>
        <dbReference type="EMBL" id="JAC83150.1"/>
    </source>
</evidence>
<protein>
    <submittedName>
        <fullName evidence="2">Uncharacterized protein</fullName>
    </submittedName>
</protein>
<name>A0A061QWG9_9CHLO</name>
<evidence type="ECO:0000313" key="2">
    <source>
        <dbReference type="EMBL" id="JAC65022.1"/>
    </source>
</evidence>
<dbReference type="EMBL" id="GBEZ01001861">
    <property type="protein sequence ID" value="JAC83150.1"/>
    <property type="molecule type" value="Transcribed_RNA"/>
</dbReference>